<dbReference type="PANTHER" id="PTHR47628">
    <property type="match status" value="1"/>
</dbReference>
<feature type="chain" id="PRO_5015593764" evidence="1">
    <location>
        <begin position="28"/>
        <end position="408"/>
    </location>
</feature>
<reference evidence="2 3" key="1">
    <citation type="submission" date="2018-03" db="EMBL/GenBank/DDBJ databases">
        <title>Cereibacter changlensis.</title>
        <authorList>
            <person name="Meyer T.E."/>
            <person name="Miller S."/>
            <person name="Lodha T."/>
            <person name="Gandham S."/>
            <person name="Chintalapati S."/>
            <person name="Chintalapati V.R."/>
        </authorList>
    </citation>
    <scope>NUCLEOTIDE SEQUENCE [LARGE SCALE GENOMIC DNA]</scope>
    <source>
        <strain evidence="2 3">JA139</strain>
    </source>
</reference>
<protein>
    <submittedName>
        <fullName evidence="2">Urea ABC transporter</fullName>
    </submittedName>
</protein>
<dbReference type="RefSeq" id="WP_107666033.1">
    <property type="nucleotide sequence ID" value="NZ_PZKG01000268.1"/>
</dbReference>
<dbReference type="AlphaFoldDB" id="A0A2T4JND3"/>
<dbReference type="InterPro" id="IPR006311">
    <property type="entry name" value="TAT_signal"/>
</dbReference>
<comment type="caution">
    <text evidence="2">The sequence shown here is derived from an EMBL/GenBank/DDBJ whole genome shotgun (WGS) entry which is preliminary data.</text>
</comment>
<dbReference type="PANTHER" id="PTHR47628:SF1">
    <property type="entry name" value="ALIPHATIC AMIDASE EXPRESSION-REGULATING PROTEIN"/>
    <property type="match status" value="1"/>
</dbReference>
<dbReference type="SUPFAM" id="SSF53822">
    <property type="entry name" value="Periplasmic binding protein-like I"/>
    <property type="match status" value="1"/>
</dbReference>
<sequence>MNMNRRQALGAFGAATALSLTSSRAFAQEGPITVSALYDQSGGLESYGQPIVDALRFAVDEQNAKGGLLGHQVKLNVYDPQSNMQLYAQFARQAALSDKPAVVFAGITSASREVVRPIMRQFNTLYFYANQYEGGVCDRNMFATGVTPGQTVQKLVDYSVRNNGGKVYIVAADYNYGQIIADWVKKYTADHGGEVLGVEFFPMDVTDFKTSISKIQAAKPDYVSSALVGGAHISFYRQWKAAGMLGKIPMSSTTFAGGNEHVILTPEESNGIMVCQNYLQELDNPLNKAFVTDFHLRFGADYPYITELGMGAYQGFRLWAAGVEKAGTVDRMPVIEALETGISLDAPSGRVTIDPKTHHTTMDVHIARVENGGLIPVGTFRQQQPADTALVCDLVANPDDNQQYVIDF</sequence>
<name>A0A2T4JND3_9RHOB</name>
<dbReference type="CDD" id="cd06356">
    <property type="entry name" value="PBP1_amide_urea_BP-like"/>
    <property type="match status" value="1"/>
</dbReference>
<proteinExistence type="predicted"/>
<keyword evidence="1" id="KW-0732">Signal</keyword>
<dbReference type="PROSITE" id="PS51318">
    <property type="entry name" value="TAT"/>
    <property type="match status" value="1"/>
</dbReference>
<feature type="signal peptide" evidence="1">
    <location>
        <begin position="1"/>
        <end position="27"/>
    </location>
</feature>
<gene>
    <name evidence="2" type="ORF">C5F48_23020</name>
</gene>
<organism evidence="2 3">
    <name type="scientific">Cereibacter changlensis JA139</name>
    <dbReference type="NCBI Taxonomy" id="1188249"/>
    <lineage>
        <taxon>Bacteria</taxon>
        <taxon>Pseudomonadati</taxon>
        <taxon>Pseudomonadota</taxon>
        <taxon>Alphaproteobacteria</taxon>
        <taxon>Rhodobacterales</taxon>
        <taxon>Paracoccaceae</taxon>
        <taxon>Cereibacter</taxon>
    </lineage>
</organism>
<dbReference type="OrthoDB" id="9803275at2"/>
<dbReference type="EMBL" id="PZKG01000268">
    <property type="protein sequence ID" value="PTE19422.1"/>
    <property type="molecule type" value="Genomic_DNA"/>
</dbReference>
<accession>A0A2T4JND3</accession>
<keyword evidence="3" id="KW-1185">Reference proteome</keyword>
<dbReference type="Gene3D" id="3.40.50.2300">
    <property type="match status" value="2"/>
</dbReference>
<dbReference type="Pfam" id="PF13433">
    <property type="entry name" value="Peripla_BP_5"/>
    <property type="match status" value="1"/>
</dbReference>
<evidence type="ECO:0000256" key="1">
    <source>
        <dbReference type="SAM" id="SignalP"/>
    </source>
</evidence>
<dbReference type="Proteomes" id="UP000241010">
    <property type="component" value="Unassembled WGS sequence"/>
</dbReference>
<dbReference type="InterPro" id="IPR028082">
    <property type="entry name" value="Peripla_BP_I"/>
</dbReference>
<evidence type="ECO:0000313" key="3">
    <source>
        <dbReference type="Proteomes" id="UP000241010"/>
    </source>
</evidence>
<evidence type="ECO:0000313" key="2">
    <source>
        <dbReference type="EMBL" id="PTE19422.1"/>
    </source>
</evidence>